<keyword evidence="2" id="KW-1185">Reference proteome</keyword>
<reference evidence="2" key="1">
    <citation type="journal article" date="2019" name="Int. J. Syst. Evol. Microbiol.">
        <title>The Global Catalogue of Microorganisms (GCM) 10K type strain sequencing project: providing services to taxonomists for standard genome sequencing and annotation.</title>
        <authorList>
            <consortium name="The Broad Institute Genomics Platform"/>
            <consortium name="The Broad Institute Genome Sequencing Center for Infectious Disease"/>
            <person name="Wu L."/>
            <person name="Ma J."/>
        </authorList>
    </citation>
    <scope>NUCLEOTIDE SEQUENCE [LARGE SCALE GENOMIC DNA]</scope>
    <source>
        <strain evidence="2">JCM 17841</strain>
    </source>
</reference>
<dbReference type="Proteomes" id="UP001501243">
    <property type="component" value="Unassembled WGS sequence"/>
</dbReference>
<evidence type="ECO:0000313" key="2">
    <source>
        <dbReference type="Proteomes" id="UP001501243"/>
    </source>
</evidence>
<dbReference type="PROSITE" id="PS51257">
    <property type="entry name" value="PROKAR_LIPOPROTEIN"/>
    <property type="match status" value="1"/>
</dbReference>
<comment type="caution">
    <text evidence="1">The sequence shown here is derived from an EMBL/GenBank/DDBJ whole genome shotgun (WGS) entry which is preliminary data.</text>
</comment>
<sequence length="165" mass="18360">MPLRVKHHFAGWLGLAACSLTSCNLHPCYPNDPGPQPFGVAFSTDTLGTGKGFRKAEAFSAYLVRYRGADFSQPLDTLRASDRPKLPMVFYYVDRTLFCNFPAVGSPSDPHSYRLEVPASQKRYDISDIVLEYGGVDNCTRTIGRFDALINGQRVDTRRGYVATK</sequence>
<proteinExistence type="predicted"/>
<dbReference type="RefSeq" id="WP_208132688.1">
    <property type="nucleotide sequence ID" value="NZ_BAABGQ010000011.1"/>
</dbReference>
<evidence type="ECO:0000313" key="1">
    <source>
        <dbReference type="EMBL" id="GAA4507469.1"/>
    </source>
</evidence>
<accession>A0ABP8QQS9</accession>
<evidence type="ECO:0008006" key="3">
    <source>
        <dbReference type="Google" id="ProtNLM"/>
    </source>
</evidence>
<organism evidence="1 2">
    <name type="scientific">Hymenobacter ginsengisoli</name>
    <dbReference type="NCBI Taxonomy" id="1051626"/>
    <lineage>
        <taxon>Bacteria</taxon>
        <taxon>Pseudomonadati</taxon>
        <taxon>Bacteroidota</taxon>
        <taxon>Cytophagia</taxon>
        <taxon>Cytophagales</taxon>
        <taxon>Hymenobacteraceae</taxon>
        <taxon>Hymenobacter</taxon>
    </lineage>
</organism>
<gene>
    <name evidence="1" type="ORF">GCM10023172_38130</name>
</gene>
<name>A0ABP8QQS9_9BACT</name>
<dbReference type="EMBL" id="BAABGQ010000011">
    <property type="protein sequence ID" value="GAA4507469.1"/>
    <property type="molecule type" value="Genomic_DNA"/>
</dbReference>
<protein>
    <recommendedName>
        <fullName evidence="3">Lipoprotein</fullName>
    </recommendedName>
</protein>